<dbReference type="KEGG" id="nti:DNFV4_04058"/>
<evidence type="ECO:0000313" key="2">
    <source>
        <dbReference type="Proteomes" id="UP001179121"/>
    </source>
</evidence>
<reference evidence="1" key="1">
    <citation type="submission" date="2022-10" db="EMBL/GenBank/DDBJ databases">
        <authorList>
            <person name="Koch H."/>
        </authorList>
    </citation>
    <scope>NUCLEOTIDE SEQUENCE</scope>
    <source>
        <strain evidence="1">DNF</strain>
    </source>
</reference>
<protein>
    <submittedName>
        <fullName evidence="1">Uncharacterized protein</fullName>
    </submittedName>
</protein>
<sequence length="127" mass="14233">MALTGHQIGVLRSYMQDLVDQAAQEDEAVRSFGFRSDPYRPDQAISDLLAILDDRIESEGLQVGLEEEFLHQMWTLCNDAQPFIKEQVWLQSNLGQAGPVGAANGPDGSRARVRELTYRALLAFLQR</sequence>
<organism evidence="1 2">
    <name type="scientific">Nitrospira tepida</name>
    <dbReference type="NCBI Taxonomy" id="2973512"/>
    <lineage>
        <taxon>Bacteria</taxon>
        <taxon>Pseudomonadati</taxon>
        <taxon>Nitrospirota</taxon>
        <taxon>Nitrospiria</taxon>
        <taxon>Nitrospirales</taxon>
        <taxon>Nitrospiraceae</taxon>
        <taxon>Nitrospira</taxon>
    </lineage>
</organism>
<name>A0AA86T8M0_9BACT</name>
<accession>A0AA86T8M0</accession>
<dbReference type="RefSeq" id="WP_289270976.1">
    <property type="nucleotide sequence ID" value="NZ_OX365700.1"/>
</dbReference>
<dbReference type="AlphaFoldDB" id="A0AA86T8M0"/>
<evidence type="ECO:0000313" key="1">
    <source>
        <dbReference type="EMBL" id="CAI4033617.1"/>
    </source>
</evidence>
<proteinExistence type="predicted"/>
<dbReference type="Proteomes" id="UP001179121">
    <property type="component" value="Chromosome"/>
</dbReference>
<gene>
    <name evidence="1" type="ORF">DNFV4_04058</name>
</gene>
<keyword evidence="2" id="KW-1185">Reference proteome</keyword>
<dbReference type="EMBL" id="OX365700">
    <property type="protein sequence ID" value="CAI4033617.1"/>
    <property type="molecule type" value="Genomic_DNA"/>
</dbReference>